<keyword evidence="2" id="KW-1185">Reference proteome</keyword>
<comment type="caution">
    <text evidence="1">The sequence shown here is derived from an EMBL/GenBank/DDBJ whole genome shotgun (WGS) entry which is preliminary data.</text>
</comment>
<dbReference type="Proteomes" id="UP001153269">
    <property type="component" value="Unassembled WGS sequence"/>
</dbReference>
<sequence>MPRRTTVNQQQLMWNTDRWHRYRQLPITVTLLVRHDNEMNGGVDGVYAVLLLSPPFSCLISPSTLSPGYRSSSSVVKTTAHSGSLSVCPFVFVISSAVISPRARRRIDLTHRSISREVTDPHPIVKRPDEVANLVPLDLARLTSGGSVPSDQTPL</sequence>
<gene>
    <name evidence="1" type="ORF">PLEPLA_LOCUS46108</name>
</gene>
<protein>
    <submittedName>
        <fullName evidence="1">Uncharacterized protein</fullName>
    </submittedName>
</protein>
<accession>A0A9N7Z7G8</accession>
<dbReference type="EMBL" id="CADEAL010004381">
    <property type="protein sequence ID" value="CAB1458278.1"/>
    <property type="molecule type" value="Genomic_DNA"/>
</dbReference>
<reference evidence="1" key="1">
    <citation type="submission" date="2020-03" db="EMBL/GenBank/DDBJ databases">
        <authorList>
            <person name="Weist P."/>
        </authorList>
    </citation>
    <scope>NUCLEOTIDE SEQUENCE</scope>
</reference>
<evidence type="ECO:0000313" key="1">
    <source>
        <dbReference type="EMBL" id="CAB1458278.1"/>
    </source>
</evidence>
<proteinExistence type="predicted"/>
<name>A0A9N7Z7G8_PLEPL</name>
<evidence type="ECO:0000313" key="2">
    <source>
        <dbReference type="Proteomes" id="UP001153269"/>
    </source>
</evidence>
<dbReference type="AlphaFoldDB" id="A0A9N7Z7G8"/>
<organism evidence="1 2">
    <name type="scientific">Pleuronectes platessa</name>
    <name type="common">European plaice</name>
    <dbReference type="NCBI Taxonomy" id="8262"/>
    <lineage>
        <taxon>Eukaryota</taxon>
        <taxon>Metazoa</taxon>
        <taxon>Chordata</taxon>
        <taxon>Craniata</taxon>
        <taxon>Vertebrata</taxon>
        <taxon>Euteleostomi</taxon>
        <taxon>Actinopterygii</taxon>
        <taxon>Neopterygii</taxon>
        <taxon>Teleostei</taxon>
        <taxon>Neoteleostei</taxon>
        <taxon>Acanthomorphata</taxon>
        <taxon>Carangaria</taxon>
        <taxon>Pleuronectiformes</taxon>
        <taxon>Pleuronectoidei</taxon>
        <taxon>Pleuronectidae</taxon>
        <taxon>Pleuronectes</taxon>
    </lineage>
</organism>